<gene>
    <name evidence="1" type="ORF">BP00DRAFT_444920</name>
</gene>
<proteinExistence type="predicted"/>
<organism evidence="1 2">
    <name type="scientific">Aspergillus indologenus CBS 114.80</name>
    <dbReference type="NCBI Taxonomy" id="1450541"/>
    <lineage>
        <taxon>Eukaryota</taxon>
        <taxon>Fungi</taxon>
        <taxon>Dikarya</taxon>
        <taxon>Ascomycota</taxon>
        <taxon>Pezizomycotina</taxon>
        <taxon>Eurotiomycetes</taxon>
        <taxon>Eurotiomycetidae</taxon>
        <taxon>Eurotiales</taxon>
        <taxon>Aspergillaceae</taxon>
        <taxon>Aspergillus</taxon>
        <taxon>Aspergillus subgen. Circumdati</taxon>
    </lineage>
</organism>
<name>A0A2V5JCJ9_9EURO</name>
<keyword evidence="2" id="KW-1185">Reference proteome</keyword>
<evidence type="ECO:0000313" key="1">
    <source>
        <dbReference type="EMBL" id="PYI33146.1"/>
    </source>
</evidence>
<accession>A0A2V5JCJ9</accession>
<protein>
    <submittedName>
        <fullName evidence="1">Uncharacterized protein</fullName>
    </submittedName>
</protein>
<dbReference type="EMBL" id="KZ825486">
    <property type="protein sequence ID" value="PYI33146.1"/>
    <property type="molecule type" value="Genomic_DNA"/>
</dbReference>
<sequence length="57" mass="5895">MACRGLGITGYLVPSIPSSTYAGATWLLLGALQTALARFLGDQLGDGGGGDRPYEKH</sequence>
<dbReference type="AlphaFoldDB" id="A0A2V5JCJ9"/>
<reference evidence="1 2" key="1">
    <citation type="submission" date="2018-02" db="EMBL/GenBank/DDBJ databases">
        <title>The genomes of Aspergillus section Nigri reveals drivers in fungal speciation.</title>
        <authorList>
            <consortium name="DOE Joint Genome Institute"/>
            <person name="Vesth T.C."/>
            <person name="Nybo J."/>
            <person name="Theobald S."/>
            <person name="Brandl J."/>
            <person name="Frisvad J.C."/>
            <person name="Nielsen K.F."/>
            <person name="Lyhne E.K."/>
            <person name="Kogle M.E."/>
            <person name="Kuo A."/>
            <person name="Riley R."/>
            <person name="Clum A."/>
            <person name="Nolan M."/>
            <person name="Lipzen A."/>
            <person name="Salamov A."/>
            <person name="Henrissat B."/>
            <person name="Wiebenga A."/>
            <person name="De vries R.P."/>
            <person name="Grigoriev I.V."/>
            <person name="Mortensen U.H."/>
            <person name="Andersen M.R."/>
            <person name="Baker S.E."/>
        </authorList>
    </citation>
    <scope>NUCLEOTIDE SEQUENCE [LARGE SCALE GENOMIC DNA]</scope>
    <source>
        <strain evidence="1 2">CBS 114.80</strain>
    </source>
</reference>
<evidence type="ECO:0000313" key="2">
    <source>
        <dbReference type="Proteomes" id="UP000248817"/>
    </source>
</evidence>
<dbReference type="Proteomes" id="UP000248817">
    <property type="component" value="Unassembled WGS sequence"/>
</dbReference>